<evidence type="ECO:0000259" key="2">
    <source>
        <dbReference type="Pfam" id="PF00582"/>
    </source>
</evidence>
<dbReference type="Proteomes" id="UP000028870">
    <property type="component" value="Unassembled WGS sequence"/>
</dbReference>
<proteinExistence type="inferred from homology"/>
<evidence type="ECO:0000313" key="3">
    <source>
        <dbReference type="EMBL" id="CDO10993.1"/>
    </source>
</evidence>
<protein>
    <submittedName>
        <fullName evidence="3">Universal stress protein UspA-like protein</fullName>
    </submittedName>
</protein>
<dbReference type="InterPro" id="IPR014729">
    <property type="entry name" value="Rossmann-like_a/b/a_fold"/>
</dbReference>
<organism evidence="3 4">
    <name type="scientific">Mycolicibacterium cosmeticum</name>
    <dbReference type="NCBI Taxonomy" id="258533"/>
    <lineage>
        <taxon>Bacteria</taxon>
        <taxon>Bacillati</taxon>
        <taxon>Actinomycetota</taxon>
        <taxon>Actinomycetes</taxon>
        <taxon>Mycobacteriales</taxon>
        <taxon>Mycobacteriaceae</taxon>
        <taxon>Mycolicibacterium</taxon>
    </lineage>
</organism>
<sequence length="302" mass="32326">MLLMKPADQVNGKRFGVIVGADGSPASRVAVDWAAREAESRGSTLTVVHVVPTGTMVSWMDVPITEGYWAERDRRAEKVIADALTLVADAISDRPAITVASRIMEAPTVPTLVEMSATAEMVVVGCRGLGGAGRLLLGSVSTGLVHRAHCPVAVVRDEDPLIPDPAHAPVVVGIDCSSASDLATDIAFDEAARRDAQLVAVHVCSDHIDDLADYLWTDAERSARRALAEYLERWTRRYPKVTVRAVVERDHPARRLLEHADKAQLLVVGSHGRGGFDGMLLGSVGSAVVHGARMPVIVARRS</sequence>
<dbReference type="SUPFAM" id="SSF52402">
    <property type="entry name" value="Adenine nucleotide alpha hydrolases-like"/>
    <property type="match status" value="2"/>
</dbReference>
<dbReference type="PRINTS" id="PR01438">
    <property type="entry name" value="UNVRSLSTRESS"/>
</dbReference>
<comment type="similarity">
    <text evidence="1">Belongs to the universal stress protein A family.</text>
</comment>
<comment type="caution">
    <text evidence="3">The sequence shown here is derived from an EMBL/GenBank/DDBJ whole genome shotgun (WGS) entry which is preliminary data.</text>
</comment>
<name>W9AZL7_MYCCO</name>
<reference evidence="3" key="1">
    <citation type="submission" date="2014-03" db="EMBL/GenBank/DDBJ databases">
        <title>Draft Genome Sequence of Mycobacterium cosmeticum DSM 44829.</title>
        <authorList>
            <person name="Croce O."/>
            <person name="Robert C."/>
            <person name="Raoult D."/>
            <person name="Drancourt M."/>
        </authorList>
    </citation>
    <scope>NUCLEOTIDE SEQUENCE [LARGE SCALE GENOMIC DNA]</scope>
    <source>
        <strain evidence="3">DSM 44829</strain>
    </source>
</reference>
<dbReference type="PANTHER" id="PTHR46268">
    <property type="entry name" value="STRESS RESPONSE PROTEIN NHAX"/>
    <property type="match status" value="1"/>
</dbReference>
<dbReference type="EMBL" id="CCBB010000003">
    <property type="protein sequence ID" value="CDO10993.1"/>
    <property type="molecule type" value="Genomic_DNA"/>
</dbReference>
<evidence type="ECO:0000256" key="1">
    <source>
        <dbReference type="ARBA" id="ARBA00008791"/>
    </source>
</evidence>
<gene>
    <name evidence="3" type="ORF">BN977_05834</name>
</gene>
<feature type="domain" description="UspA" evidence="2">
    <location>
        <begin position="169"/>
        <end position="300"/>
    </location>
</feature>
<dbReference type="eggNOG" id="COG0589">
    <property type="taxonomic scope" value="Bacteria"/>
</dbReference>
<dbReference type="Gene3D" id="3.40.50.620">
    <property type="entry name" value="HUPs"/>
    <property type="match status" value="2"/>
</dbReference>
<reference evidence="3" key="2">
    <citation type="submission" date="2014-03" db="EMBL/GenBank/DDBJ databases">
        <authorList>
            <person name="Urmite Genomes"/>
        </authorList>
    </citation>
    <scope>NUCLEOTIDE SEQUENCE</scope>
    <source>
        <strain evidence="3">DSM 44829</strain>
    </source>
</reference>
<keyword evidence="4" id="KW-1185">Reference proteome</keyword>
<dbReference type="STRING" id="258533.BN977_05834"/>
<dbReference type="Pfam" id="PF00582">
    <property type="entry name" value="Usp"/>
    <property type="match status" value="2"/>
</dbReference>
<dbReference type="InterPro" id="IPR006016">
    <property type="entry name" value="UspA"/>
</dbReference>
<dbReference type="AlphaFoldDB" id="W9AZL7"/>
<feature type="domain" description="UspA" evidence="2">
    <location>
        <begin position="17"/>
        <end position="156"/>
    </location>
</feature>
<dbReference type="PANTHER" id="PTHR46268:SF6">
    <property type="entry name" value="UNIVERSAL STRESS PROTEIN UP12"/>
    <property type="match status" value="1"/>
</dbReference>
<dbReference type="InterPro" id="IPR006015">
    <property type="entry name" value="Universal_stress_UspA"/>
</dbReference>
<accession>W9AZL7</accession>
<evidence type="ECO:0000313" key="4">
    <source>
        <dbReference type="Proteomes" id="UP000028870"/>
    </source>
</evidence>